<dbReference type="Proteomes" id="UP000256520">
    <property type="component" value="Unassembled WGS sequence"/>
</dbReference>
<gene>
    <name evidence="2" type="ORF">CWR45_16720</name>
</gene>
<sequence length="239" mass="27994">MAYCPKCGIKVEEDNRPCPLCSFHIPKVNEKRDAVVRVRKFPKTANPYPAYLRRVLNRIFIFITLLVFLAVCLLFYIDYEVNEMFTWSRYSNLSILAGWVFLYFSFGYLQSFYKVIIGIGLDAFILLLGLDILNGSLQWFFPLAFPIVAGTTVISISYWSVIRALSVRGFNMIGFFFMAIVILSMWINFFIHNYRNETNPFNWLIVTVLQIIPVLLVMIYVKYGMPERIKQKIARKFHL</sequence>
<evidence type="ECO:0000313" key="3">
    <source>
        <dbReference type="Proteomes" id="UP000256520"/>
    </source>
</evidence>
<feature type="transmembrane region" description="Helical" evidence="1">
    <location>
        <begin position="203"/>
        <end position="223"/>
    </location>
</feature>
<dbReference type="Pfam" id="PF19845">
    <property type="entry name" value="DUF6320"/>
    <property type="match status" value="1"/>
</dbReference>
<reference evidence="3" key="1">
    <citation type="submission" date="2017-11" db="EMBL/GenBank/DDBJ databases">
        <authorList>
            <person name="Zhu W."/>
        </authorList>
    </citation>
    <scope>NUCLEOTIDE SEQUENCE [LARGE SCALE GENOMIC DNA]</scope>
    <source>
        <strain evidence="3">CAU 1051</strain>
    </source>
</reference>
<evidence type="ECO:0000256" key="1">
    <source>
        <dbReference type="SAM" id="Phobius"/>
    </source>
</evidence>
<dbReference type="AlphaFoldDB" id="A0A3D8PJM9"/>
<name>A0A3D8PJM9_9BACI</name>
<keyword evidence="1" id="KW-0472">Membrane</keyword>
<evidence type="ECO:0000313" key="2">
    <source>
        <dbReference type="EMBL" id="RDW15428.1"/>
    </source>
</evidence>
<proteinExistence type="predicted"/>
<protein>
    <recommendedName>
        <fullName evidence="4">Zinc ribbon domain-containing protein</fullName>
    </recommendedName>
</protein>
<feature type="transmembrane region" description="Helical" evidence="1">
    <location>
        <begin position="59"/>
        <end position="77"/>
    </location>
</feature>
<keyword evidence="1" id="KW-1133">Transmembrane helix</keyword>
<feature type="transmembrane region" description="Helical" evidence="1">
    <location>
        <begin position="173"/>
        <end position="191"/>
    </location>
</feature>
<evidence type="ECO:0008006" key="4">
    <source>
        <dbReference type="Google" id="ProtNLM"/>
    </source>
</evidence>
<keyword evidence="1" id="KW-0812">Transmembrane</keyword>
<keyword evidence="3" id="KW-1185">Reference proteome</keyword>
<dbReference type="EMBL" id="PIOD01000025">
    <property type="protein sequence ID" value="RDW15428.1"/>
    <property type="molecule type" value="Genomic_DNA"/>
</dbReference>
<organism evidence="2 3">
    <name type="scientific">Oceanobacillus chungangensis</name>
    <dbReference type="NCBI Taxonomy" id="1229152"/>
    <lineage>
        <taxon>Bacteria</taxon>
        <taxon>Bacillati</taxon>
        <taxon>Bacillota</taxon>
        <taxon>Bacilli</taxon>
        <taxon>Bacillales</taxon>
        <taxon>Bacillaceae</taxon>
        <taxon>Oceanobacillus</taxon>
    </lineage>
</organism>
<dbReference type="RefSeq" id="WP_115750991.1">
    <property type="nucleotide sequence ID" value="NZ_PIOD01000025.1"/>
</dbReference>
<feature type="transmembrane region" description="Helical" evidence="1">
    <location>
        <begin position="89"/>
        <end position="108"/>
    </location>
</feature>
<feature type="transmembrane region" description="Helical" evidence="1">
    <location>
        <begin position="115"/>
        <end position="133"/>
    </location>
</feature>
<accession>A0A3D8PJM9</accession>
<feature type="transmembrane region" description="Helical" evidence="1">
    <location>
        <begin position="139"/>
        <end position="161"/>
    </location>
</feature>
<dbReference type="InterPro" id="IPR046283">
    <property type="entry name" value="DUF6320"/>
</dbReference>
<comment type="caution">
    <text evidence="2">The sequence shown here is derived from an EMBL/GenBank/DDBJ whole genome shotgun (WGS) entry which is preliminary data.</text>
</comment>